<evidence type="ECO:0000256" key="2">
    <source>
        <dbReference type="ARBA" id="ARBA00022448"/>
    </source>
</evidence>
<evidence type="ECO:0000256" key="5">
    <source>
        <dbReference type="ARBA" id="ARBA00023136"/>
    </source>
</evidence>
<dbReference type="Gene3D" id="1.20.1250.20">
    <property type="entry name" value="MFS general substrate transporter like domains"/>
    <property type="match status" value="1"/>
</dbReference>
<keyword evidence="2" id="KW-0813">Transport</keyword>
<protein>
    <recommendedName>
        <fullName evidence="7">Major facilitator superfamily (MFS) profile domain-containing protein</fullName>
    </recommendedName>
</protein>
<evidence type="ECO:0000256" key="3">
    <source>
        <dbReference type="ARBA" id="ARBA00022692"/>
    </source>
</evidence>
<feature type="transmembrane region" description="Helical" evidence="6">
    <location>
        <begin position="379"/>
        <end position="401"/>
    </location>
</feature>
<comment type="subcellular location">
    <subcellularLocation>
        <location evidence="1">Membrane</location>
        <topology evidence="1">Multi-pass membrane protein</topology>
    </subcellularLocation>
</comment>
<feature type="transmembrane region" description="Helical" evidence="6">
    <location>
        <begin position="41"/>
        <end position="72"/>
    </location>
</feature>
<sequence length="472" mass="52006">MTEYAAIDQELSEIKGDDIEPQLSSGDAIEKVGFGWFQTRMVLLFGPAFITDGAELVLVVFITLPITCLWGLSAVQKASLSTVVYVGMSLGSIFCGVCSDRYGRRPIFLVSTACVALFGLLSAISPNFYFFLICRTIIGFWIGGTHVPMATMVEYFPIRMRHYAIILGQSVWLTSGINLVCLLAWLVVPNAGWRLLLALTIIPSLVPVVLFRMVPESVRWLMTMGRQSQAQAQIQDMARLNRKPPPGPLLPVPETDRGDLRQFYSKSLFKSMVLLTIINFTNTFVYNGINLVSLVVLADNSNQISVRPRDDSGCPQMIASDYLGFLVSGSAEWLVLLINSVLLRYVGRKKVLASHFATCCVGFCFLLLCVMSSASRSLIVLVLFVMRGSIVGSLQVTYQYIPELLPTSVRSSGYGILQAFARFGGIVTPFVAQVLGGWDITFALPVYIVLLVICVVCALVLPKETSQRQIED</sequence>
<dbReference type="GO" id="GO:0022857">
    <property type="term" value="F:transmembrane transporter activity"/>
    <property type="evidence" value="ECO:0007669"/>
    <property type="project" value="InterPro"/>
</dbReference>
<evidence type="ECO:0000313" key="9">
    <source>
        <dbReference type="Proteomes" id="UP000241769"/>
    </source>
</evidence>
<feature type="domain" description="Major facilitator superfamily (MFS) profile" evidence="7">
    <location>
        <begin position="41"/>
        <end position="466"/>
    </location>
</feature>
<dbReference type="OrthoDB" id="4139357at2759"/>
<dbReference type="GO" id="GO:0016020">
    <property type="term" value="C:membrane"/>
    <property type="evidence" value="ECO:0007669"/>
    <property type="project" value="UniProtKB-SubCell"/>
</dbReference>
<dbReference type="STRING" id="1890364.A0A2P6N3K7"/>
<reference evidence="8 9" key="1">
    <citation type="journal article" date="2018" name="Genome Biol. Evol.">
        <title>Multiple Roots of Fruiting Body Formation in Amoebozoa.</title>
        <authorList>
            <person name="Hillmann F."/>
            <person name="Forbes G."/>
            <person name="Novohradska S."/>
            <person name="Ferling I."/>
            <person name="Riege K."/>
            <person name="Groth M."/>
            <person name="Westermann M."/>
            <person name="Marz M."/>
            <person name="Spaller T."/>
            <person name="Winckler T."/>
            <person name="Schaap P."/>
            <person name="Glockner G."/>
        </authorList>
    </citation>
    <scope>NUCLEOTIDE SEQUENCE [LARGE SCALE GENOMIC DNA]</scope>
    <source>
        <strain evidence="8 9">Jena</strain>
    </source>
</reference>
<feature type="transmembrane region" description="Helical" evidence="6">
    <location>
        <begin position="413"/>
        <end position="436"/>
    </location>
</feature>
<dbReference type="EMBL" id="MDYQ01000218">
    <property type="protein sequence ID" value="PRP78524.1"/>
    <property type="molecule type" value="Genomic_DNA"/>
</dbReference>
<dbReference type="Proteomes" id="UP000241769">
    <property type="component" value="Unassembled WGS sequence"/>
</dbReference>
<feature type="transmembrane region" description="Helical" evidence="6">
    <location>
        <begin position="130"/>
        <end position="151"/>
    </location>
</feature>
<feature type="transmembrane region" description="Helical" evidence="6">
    <location>
        <begin position="272"/>
        <end position="298"/>
    </location>
</feature>
<evidence type="ECO:0000259" key="7">
    <source>
        <dbReference type="PROSITE" id="PS50850"/>
    </source>
</evidence>
<evidence type="ECO:0000256" key="4">
    <source>
        <dbReference type="ARBA" id="ARBA00022989"/>
    </source>
</evidence>
<feature type="transmembrane region" description="Helical" evidence="6">
    <location>
        <begin position="106"/>
        <end position="124"/>
    </location>
</feature>
<evidence type="ECO:0000256" key="1">
    <source>
        <dbReference type="ARBA" id="ARBA00004141"/>
    </source>
</evidence>
<dbReference type="InterPro" id="IPR020846">
    <property type="entry name" value="MFS_dom"/>
</dbReference>
<accession>A0A2P6N3K7</accession>
<keyword evidence="3 6" id="KW-0812">Transmembrane</keyword>
<feature type="transmembrane region" description="Helical" evidence="6">
    <location>
        <begin position="351"/>
        <end position="373"/>
    </location>
</feature>
<dbReference type="Pfam" id="PF00083">
    <property type="entry name" value="Sugar_tr"/>
    <property type="match status" value="1"/>
</dbReference>
<dbReference type="AlphaFoldDB" id="A0A2P6N3K7"/>
<dbReference type="PROSITE" id="PS50850">
    <property type="entry name" value="MFS"/>
    <property type="match status" value="1"/>
</dbReference>
<name>A0A2P6N3K7_9EUKA</name>
<evidence type="ECO:0000256" key="6">
    <source>
        <dbReference type="SAM" id="Phobius"/>
    </source>
</evidence>
<feature type="transmembrane region" description="Helical" evidence="6">
    <location>
        <begin position="78"/>
        <end position="99"/>
    </location>
</feature>
<evidence type="ECO:0000313" key="8">
    <source>
        <dbReference type="EMBL" id="PRP78524.1"/>
    </source>
</evidence>
<dbReference type="InterPro" id="IPR005828">
    <property type="entry name" value="MFS_sugar_transport-like"/>
</dbReference>
<organism evidence="8 9">
    <name type="scientific">Planoprotostelium fungivorum</name>
    <dbReference type="NCBI Taxonomy" id="1890364"/>
    <lineage>
        <taxon>Eukaryota</taxon>
        <taxon>Amoebozoa</taxon>
        <taxon>Evosea</taxon>
        <taxon>Variosea</taxon>
        <taxon>Cavosteliida</taxon>
        <taxon>Cavosteliaceae</taxon>
        <taxon>Planoprotostelium</taxon>
    </lineage>
</organism>
<feature type="transmembrane region" description="Helical" evidence="6">
    <location>
        <begin position="442"/>
        <end position="461"/>
    </location>
</feature>
<feature type="transmembrane region" description="Helical" evidence="6">
    <location>
        <begin position="193"/>
        <end position="214"/>
    </location>
</feature>
<keyword evidence="4 6" id="KW-1133">Transmembrane helix</keyword>
<dbReference type="PANTHER" id="PTHR23511:SF5">
    <property type="entry name" value="MAJOR FACILITATOR-TYPE TRANSPORTER HXNZ-RELATED"/>
    <property type="match status" value="1"/>
</dbReference>
<comment type="caution">
    <text evidence="8">The sequence shown here is derived from an EMBL/GenBank/DDBJ whole genome shotgun (WGS) entry which is preliminary data.</text>
</comment>
<feature type="transmembrane region" description="Helical" evidence="6">
    <location>
        <begin position="163"/>
        <end position="187"/>
    </location>
</feature>
<proteinExistence type="predicted"/>
<dbReference type="InterPro" id="IPR036259">
    <property type="entry name" value="MFS_trans_sf"/>
</dbReference>
<feature type="transmembrane region" description="Helical" evidence="6">
    <location>
        <begin position="318"/>
        <end position="339"/>
    </location>
</feature>
<dbReference type="InParanoid" id="A0A2P6N3K7"/>
<keyword evidence="5 6" id="KW-0472">Membrane</keyword>
<gene>
    <name evidence="8" type="ORF">PROFUN_13581</name>
</gene>
<dbReference type="SUPFAM" id="SSF103473">
    <property type="entry name" value="MFS general substrate transporter"/>
    <property type="match status" value="1"/>
</dbReference>
<dbReference type="PANTHER" id="PTHR23511">
    <property type="entry name" value="SYNAPTIC VESICLE GLYCOPROTEIN 2"/>
    <property type="match status" value="1"/>
</dbReference>
<keyword evidence="9" id="KW-1185">Reference proteome</keyword>